<evidence type="ECO:0000313" key="2">
    <source>
        <dbReference type="Proteomes" id="UP001062846"/>
    </source>
</evidence>
<evidence type="ECO:0000313" key="1">
    <source>
        <dbReference type="EMBL" id="KAI8533990.1"/>
    </source>
</evidence>
<sequence length="70" mass="7298">MRVVTWVHHACAAAVVDGADEGLEGPVGRKLATSEVLERVFWTPFATTARRFLPPSAAAVGCSSFGGVAL</sequence>
<dbReference type="Proteomes" id="UP001062846">
    <property type="component" value="Chromosome 10"/>
</dbReference>
<accession>A0ACC0LZA3</accession>
<reference evidence="1" key="1">
    <citation type="submission" date="2022-02" db="EMBL/GenBank/DDBJ databases">
        <title>Plant Genome Project.</title>
        <authorList>
            <person name="Zhang R.-G."/>
        </authorList>
    </citation>
    <scope>NUCLEOTIDE SEQUENCE</scope>
    <source>
        <strain evidence="1">AT1</strain>
    </source>
</reference>
<organism evidence="1 2">
    <name type="scientific">Rhododendron molle</name>
    <name type="common">Chinese azalea</name>
    <name type="synonym">Azalea mollis</name>
    <dbReference type="NCBI Taxonomy" id="49168"/>
    <lineage>
        <taxon>Eukaryota</taxon>
        <taxon>Viridiplantae</taxon>
        <taxon>Streptophyta</taxon>
        <taxon>Embryophyta</taxon>
        <taxon>Tracheophyta</taxon>
        <taxon>Spermatophyta</taxon>
        <taxon>Magnoliopsida</taxon>
        <taxon>eudicotyledons</taxon>
        <taxon>Gunneridae</taxon>
        <taxon>Pentapetalae</taxon>
        <taxon>asterids</taxon>
        <taxon>Ericales</taxon>
        <taxon>Ericaceae</taxon>
        <taxon>Ericoideae</taxon>
        <taxon>Rhodoreae</taxon>
        <taxon>Rhododendron</taxon>
    </lineage>
</organism>
<comment type="caution">
    <text evidence="1">The sequence shown here is derived from an EMBL/GenBank/DDBJ whole genome shotgun (WGS) entry which is preliminary data.</text>
</comment>
<gene>
    <name evidence="1" type="ORF">RHMOL_Rhmol10G0054100</name>
</gene>
<proteinExistence type="predicted"/>
<name>A0ACC0LZA3_RHOML</name>
<dbReference type="EMBL" id="CM046397">
    <property type="protein sequence ID" value="KAI8533990.1"/>
    <property type="molecule type" value="Genomic_DNA"/>
</dbReference>
<keyword evidence="2" id="KW-1185">Reference proteome</keyword>
<protein>
    <submittedName>
        <fullName evidence="1">Uncharacterized protein</fullName>
    </submittedName>
</protein>